<organism evidence="4 5">
    <name type="scientific">Thermohalobaculum xanthum</name>
    <dbReference type="NCBI Taxonomy" id="2753746"/>
    <lineage>
        <taxon>Bacteria</taxon>
        <taxon>Pseudomonadati</taxon>
        <taxon>Pseudomonadota</taxon>
        <taxon>Alphaproteobacteria</taxon>
        <taxon>Rhodobacterales</taxon>
        <taxon>Paracoccaceae</taxon>
        <taxon>Thermohalobaculum</taxon>
    </lineage>
</organism>
<evidence type="ECO:0000313" key="4">
    <source>
        <dbReference type="EMBL" id="MBK0401082.1"/>
    </source>
</evidence>
<feature type="region of interest" description="Disordered" evidence="2">
    <location>
        <begin position="127"/>
        <end position="151"/>
    </location>
</feature>
<keyword evidence="5" id="KW-1185">Reference proteome</keyword>
<dbReference type="EMBL" id="JAEHHL010000013">
    <property type="protein sequence ID" value="MBK0401082.1"/>
    <property type="molecule type" value="Genomic_DNA"/>
</dbReference>
<dbReference type="AlphaFoldDB" id="A0A8J7SHZ9"/>
<comment type="similarity">
    <text evidence="1">Belongs to the amidase family.</text>
</comment>
<evidence type="ECO:0000259" key="3">
    <source>
        <dbReference type="Pfam" id="PF01425"/>
    </source>
</evidence>
<dbReference type="Gene3D" id="3.90.1300.10">
    <property type="entry name" value="Amidase signature (AS) domain"/>
    <property type="match status" value="1"/>
</dbReference>
<accession>A0A8J7SHZ9</accession>
<dbReference type="InterPro" id="IPR036928">
    <property type="entry name" value="AS_sf"/>
</dbReference>
<proteinExistence type="inferred from homology"/>
<sequence>MAEPWTLTATGIAVRIRAGTLRSEEAVLSCFHRIAARDGTVQAWEWLDLDGAIYEARARDAEPPRGPLHGVPVAVKDIIDTDDMPTGYGSTIYAGHRPQRDADCVERLRAAGAVILGKTVTTEFATYRPGKTRNPHDPGRTPGGSSSGSAAAVASGMAPLALGTQTVGSVIRPASFCGVVGFKTSKGRVPMTGVKPLAAALDSLGVFSRTVADAALWFTSVTGEAVPEQHGSAARVGLVRTAHWSEAEPETRAAVEQVAARLKSAGGEVGEPDLPPAFARLAEAQDIIFATGAVAALAQEWKEQRHTLSPQLCAVLERGEAVSEQELADARAVAESCHATMARLFGNYDLILAPAAKGEAPRGLETTGDPLFNRMWTLLLGPCATLPAASGPNGMPVGVQFIGAFRRDATFLGHLGWAAHVLGLDHGVEPV</sequence>
<evidence type="ECO:0000256" key="2">
    <source>
        <dbReference type="SAM" id="MobiDB-lite"/>
    </source>
</evidence>
<comment type="caution">
    <text evidence="4">The sequence shown here is derived from an EMBL/GenBank/DDBJ whole genome shotgun (WGS) entry which is preliminary data.</text>
</comment>
<gene>
    <name evidence="4" type="ORF">H0I76_17935</name>
</gene>
<dbReference type="GO" id="GO:0003824">
    <property type="term" value="F:catalytic activity"/>
    <property type="evidence" value="ECO:0007669"/>
    <property type="project" value="InterPro"/>
</dbReference>
<dbReference type="PANTHER" id="PTHR11895">
    <property type="entry name" value="TRANSAMIDASE"/>
    <property type="match status" value="1"/>
</dbReference>
<dbReference type="InterPro" id="IPR023631">
    <property type="entry name" value="Amidase_dom"/>
</dbReference>
<dbReference type="InterPro" id="IPR000120">
    <property type="entry name" value="Amidase"/>
</dbReference>
<evidence type="ECO:0000313" key="5">
    <source>
        <dbReference type="Proteomes" id="UP000655420"/>
    </source>
</evidence>
<dbReference type="RefSeq" id="WP_200613164.1">
    <property type="nucleotide sequence ID" value="NZ_JAEHHL010000013.1"/>
</dbReference>
<feature type="domain" description="Amidase" evidence="3">
    <location>
        <begin position="25"/>
        <end position="411"/>
    </location>
</feature>
<evidence type="ECO:0000256" key="1">
    <source>
        <dbReference type="ARBA" id="ARBA00009199"/>
    </source>
</evidence>
<dbReference type="Pfam" id="PF01425">
    <property type="entry name" value="Amidase"/>
    <property type="match status" value="1"/>
</dbReference>
<name>A0A8J7SHZ9_9RHOB</name>
<dbReference type="Proteomes" id="UP000655420">
    <property type="component" value="Unassembled WGS sequence"/>
</dbReference>
<dbReference type="PANTHER" id="PTHR11895:SF7">
    <property type="entry name" value="GLUTAMYL-TRNA(GLN) AMIDOTRANSFERASE SUBUNIT A, MITOCHONDRIAL"/>
    <property type="match status" value="1"/>
</dbReference>
<protein>
    <submittedName>
        <fullName evidence="4">Amidase</fullName>
    </submittedName>
</protein>
<reference evidence="4" key="1">
    <citation type="submission" date="2020-12" db="EMBL/GenBank/DDBJ databases">
        <title>Bacterial taxonomy.</title>
        <authorList>
            <person name="Pan X."/>
        </authorList>
    </citation>
    <scope>NUCLEOTIDE SEQUENCE</scope>
    <source>
        <strain evidence="4">M0105</strain>
    </source>
</reference>
<dbReference type="SUPFAM" id="SSF75304">
    <property type="entry name" value="Amidase signature (AS) enzymes"/>
    <property type="match status" value="1"/>
</dbReference>